<dbReference type="Proteomes" id="UP001275315">
    <property type="component" value="Unassembled WGS sequence"/>
</dbReference>
<accession>A0ABU5CS45</accession>
<sequence length="51" mass="6134">MPIKNRTTSMFVMLPEDLLKKIKEFKEDNRIRTRNEAIRTLIRKGLEDSQE</sequence>
<dbReference type="CDD" id="cd22231">
    <property type="entry name" value="RHH_NikR_HicB-like"/>
    <property type="match status" value="1"/>
</dbReference>
<comment type="caution">
    <text evidence="2">The sequence shown here is derived from an EMBL/GenBank/DDBJ whole genome shotgun (WGS) entry which is preliminary data.</text>
</comment>
<feature type="domain" description="Ribbon-helix-helix protein CopG" evidence="1">
    <location>
        <begin position="13"/>
        <end position="48"/>
    </location>
</feature>
<organism evidence="2 3">
    <name type="scientific">Paracerasibacillus soli</name>
    <dbReference type="NCBI Taxonomy" id="480284"/>
    <lineage>
        <taxon>Bacteria</taxon>
        <taxon>Bacillati</taxon>
        <taxon>Bacillota</taxon>
        <taxon>Bacilli</taxon>
        <taxon>Bacillales</taxon>
        <taxon>Bacillaceae</taxon>
        <taxon>Paracerasibacillus</taxon>
    </lineage>
</organism>
<gene>
    <name evidence="2" type="ORF">RWD45_12035</name>
</gene>
<evidence type="ECO:0000313" key="2">
    <source>
        <dbReference type="EMBL" id="MDY0409156.1"/>
    </source>
</evidence>
<dbReference type="Pfam" id="PF01402">
    <property type="entry name" value="RHH_1"/>
    <property type="match status" value="1"/>
</dbReference>
<protein>
    <submittedName>
        <fullName evidence="2">Ribbon-helix-helix domain-containing protein</fullName>
    </submittedName>
</protein>
<dbReference type="InterPro" id="IPR002145">
    <property type="entry name" value="CopG"/>
</dbReference>
<dbReference type="EMBL" id="JAWDIQ010000002">
    <property type="protein sequence ID" value="MDY0409156.1"/>
    <property type="molecule type" value="Genomic_DNA"/>
</dbReference>
<reference evidence="2 3" key="1">
    <citation type="submission" date="2023-10" db="EMBL/GenBank/DDBJ databases">
        <title>Virgibacillus soli CC-YMP-6 genome.</title>
        <authorList>
            <person name="Miliotis G."/>
            <person name="Sengupta P."/>
            <person name="Hameed A."/>
            <person name="Chuvochina M."/>
            <person name="Mcdonagh F."/>
            <person name="Simpson A.C."/>
            <person name="Singh N.K."/>
            <person name="Rekha P.D."/>
            <person name="Raman K."/>
            <person name="Hugenholtz P."/>
            <person name="Venkateswaran K."/>
        </authorList>
    </citation>
    <scope>NUCLEOTIDE SEQUENCE [LARGE SCALE GENOMIC DNA]</scope>
    <source>
        <strain evidence="2 3">CC-YMP-6</strain>
    </source>
</reference>
<dbReference type="InterPro" id="IPR013321">
    <property type="entry name" value="Arc_rbn_hlx_hlx"/>
</dbReference>
<dbReference type="SUPFAM" id="SSF47598">
    <property type="entry name" value="Ribbon-helix-helix"/>
    <property type="match status" value="1"/>
</dbReference>
<proteinExistence type="predicted"/>
<dbReference type="RefSeq" id="WP_320379966.1">
    <property type="nucleotide sequence ID" value="NZ_JAWDIQ010000002.1"/>
</dbReference>
<keyword evidence="3" id="KW-1185">Reference proteome</keyword>
<name>A0ABU5CS45_9BACI</name>
<dbReference type="Gene3D" id="1.10.1220.10">
    <property type="entry name" value="Met repressor-like"/>
    <property type="match status" value="1"/>
</dbReference>
<dbReference type="InterPro" id="IPR010985">
    <property type="entry name" value="Ribbon_hlx_hlx"/>
</dbReference>
<evidence type="ECO:0000259" key="1">
    <source>
        <dbReference type="Pfam" id="PF01402"/>
    </source>
</evidence>
<evidence type="ECO:0000313" key="3">
    <source>
        <dbReference type="Proteomes" id="UP001275315"/>
    </source>
</evidence>